<evidence type="ECO:0000313" key="3">
    <source>
        <dbReference type="EMBL" id="MFD1455115.1"/>
    </source>
</evidence>
<dbReference type="Pfam" id="PF01374">
    <property type="entry name" value="Glyco_hydro_46"/>
    <property type="match status" value="1"/>
</dbReference>
<dbReference type="InterPro" id="IPR023346">
    <property type="entry name" value="Lysozyme-like_dom_sf"/>
</dbReference>
<dbReference type="SUPFAM" id="SSF53955">
    <property type="entry name" value="Lysozyme-like"/>
    <property type="match status" value="1"/>
</dbReference>
<dbReference type="PROSITE" id="PS51257">
    <property type="entry name" value="PROKAR_LIPOPROTEIN"/>
    <property type="match status" value="1"/>
</dbReference>
<proteinExistence type="inferred from homology"/>
<dbReference type="Gene3D" id="1.20.141.10">
    <property type="entry name" value="Chitosanase, subunit A, domain 1"/>
    <property type="match status" value="1"/>
</dbReference>
<dbReference type="Gene3D" id="3.30.386.10">
    <property type="entry name" value="Chitosanase, subunit A, domain 2"/>
    <property type="match status" value="1"/>
</dbReference>
<sequence>MKMKWVLRGTLLVLLASSLVGCAAKTPGYQAKRTIKTGQLRATTFALVASAENSTTDYQRQYGYIEDIGDGRGYTAGIIGFTSATGDLRQVVQRYSRLQTHHNGLKRYLPALRRVNGTASHAGLGPKFVKAWRRAAKDPQMARAQDAILNRQYLKPVLRAAKQDNLSPLGQYIYYDAIVVHGPGADRNSFGGIRRRAQKLAKTPRQGGNQAQYLRAFLKVRTGVMREEKAHKDLSRLNVQRRFIKDENYQLKRPLHWQMYGDSYRLR</sequence>
<name>A0ABW4D3F7_9LACO</name>
<dbReference type="InterPro" id="IPR000400">
    <property type="entry name" value="Glyco_hydro_46"/>
</dbReference>
<organism evidence="3 4">
    <name type="scientific">Levilactobacillus lanxiensis</name>
    <dbReference type="NCBI Taxonomy" id="2799568"/>
    <lineage>
        <taxon>Bacteria</taxon>
        <taxon>Bacillati</taxon>
        <taxon>Bacillota</taxon>
        <taxon>Bacilli</taxon>
        <taxon>Lactobacillales</taxon>
        <taxon>Lactobacillaceae</taxon>
        <taxon>Levilactobacillus</taxon>
    </lineage>
</organism>
<comment type="function">
    <text evidence="1">Aids in the defense against invading fungal pathogens by degrading their cell wall chitosan.</text>
</comment>
<evidence type="ECO:0000256" key="1">
    <source>
        <dbReference type="PIRNR" id="PIRNR036551"/>
    </source>
</evidence>
<evidence type="ECO:0000256" key="2">
    <source>
        <dbReference type="SAM" id="SignalP"/>
    </source>
</evidence>
<dbReference type="EC" id="3.2.1.132" evidence="1"/>
<dbReference type="EMBL" id="JBHTOD010000003">
    <property type="protein sequence ID" value="MFD1455115.1"/>
    <property type="molecule type" value="Genomic_DNA"/>
</dbReference>
<comment type="caution">
    <text evidence="3">The sequence shown here is derived from an EMBL/GenBank/DDBJ whole genome shotgun (WGS) entry which is preliminary data.</text>
</comment>
<accession>A0ABW4D3F7</accession>
<reference evidence="4" key="1">
    <citation type="journal article" date="2019" name="Int. J. Syst. Evol. Microbiol.">
        <title>The Global Catalogue of Microorganisms (GCM) 10K type strain sequencing project: providing services to taxonomists for standard genome sequencing and annotation.</title>
        <authorList>
            <consortium name="The Broad Institute Genomics Platform"/>
            <consortium name="The Broad Institute Genome Sequencing Center for Infectious Disease"/>
            <person name="Wu L."/>
            <person name="Ma J."/>
        </authorList>
    </citation>
    <scope>NUCLEOTIDE SEQUENCE [LARGE SCALE GENOMIC DNA]</scope>
    <source>
        <strain evidence="4">CCM 8979</strain>
    </source>
</reference>
<dbReference type="PIRSF" id="PIRSF036551">
    <property type="entry name" value="Chitosanase"/>
    <property type="match status" value="1"/>
</dbReference>
<feature type="signal peptide" evidence="2">
    <location>
        <begin position="1"/>
        <end position="22"/>
    </location>
</feature>
<evidence type="ECO:0000313" key="4">
    <source>
        <dbReference type="Proteomes" id="UP001597189"/>
    </source>
</evidence>
<comment type="subcellular location">
    <subcellularLocation>
        <location evidence="1">Secreted</location>
    </subcellularLocation>
</comment>
<protein>
    <recommendedName>
        <fullName evidence="1">Chitosanase</fullName>
        <ecNumber evidence="1">3.2.1.132</ecNumber>
    </recommendedName>
</protein>
<dbReference type="InterPro" id="IPR023099">
    <property type="entry name" value="Glyco_hydro_46_N"/>
</dbReference>
<keyword evidence="2" id="KW-0732">Signal</keyword>
<gene>
    <name evidence="3" type="ORF">ACFQ44_05345</name>
</gene>
<keyword evidence="1" id="KW-0326">Glycosidase</keyword>
<dbReference type="Proteomes" id="UP001597189">
    <property type="component" value="Unassembled WGS sequence"/>
</dbReference>
<feature type="chain" id="PRO_5046243704" description="Chitosanase" evidence="2">
    <location>
        <begin position="23"/>
        <end position="267"/>
    </location>
</feature>
<comment type="similarity">
    <text evidence="1">Belongs to the glycosyl hydrolase 46 family.</text>
</comment>
<keyword evidence="1" id="KW-0964">Secreted</keyword>
<keyword evidence="4" id="KW-1185">Reference proteome</keyword>
<dbReference type="CDD" id="cd00978">
    <property type="entry name" value="chitosanase_GH46"/>
    <property type="match status" value="1"/>
</dbReference>
<dbReference type="PROSITE" id="PS60000">
    <property type="entry name" value="CHITOSANASE_46_80"/>
    <property type="match status" value="1"/>
</dbReference>
<comment type="catalytic activity">
    <reaction evidence="1">
        <text>Endohydrolysis of beta-(1-&gt;4)-linkages between D-glucosamine residues in a partly acetylated chitosan.</text>
        <dbReference type="EC" id="3.2.1.132"/>
    </reaction>
</comment>
<keyword evidence="1" id="KW-0378">Hydrolase</keyword>
<dbReference type="RefSeq" id="WP_203643806.1">
    <property type="nucleotide sequence ID" value="NZ_BOLN01000003.1"/>
</dbReference>